<evidence type="ECO:0000256" key="1">
    <source>
        <dbReference type="ARBA" id="ARBA00005336"/>
    </source>
</evidence>
<feature type="domain" description="PA14" evidence="3">
    <location>
        <begin position="422"/>
        <end position="625"/>
    </location>
</feature>
<dbReference type="Proteomes" id="UP001431784">
    <property type="component" value="Unassembled WGS sequence"/>
</dbReference>
<dbReference type="InterPro" id="IPR013783">
    <property type="entry name" value="Ig-like_fold"/>
</dbReference>
<dbReference type="InterPro" id="IPR001764">
    <property type="entry name" value="Glyco_hydro_3_N"/>
</dbReference>
<comment type="similarity">
    <text evidence="1">Belongs to the glycosyl hydrolase 3 family.</text>
</comment>
<dbReference type="Pfam" id="PF07691">
    <property type="entry name" value="PA14"/>
    <property type="match status" value="1"/>
</dbReference>
<keyword evidence="2 4" id="KW-0378">Hydrolase</keyword>
<gene>
    <name evidence="4" type="ORF">PUT78_17840</name>
</gene>
<dbReference type="Gene3D" id="3.40.50.1700">
    <property type="entry name" value="Glycoside hydrolase family 3 C-terminal domain"/>
    <property type="match status" value="2"/>
</dbReference>
<dbReference type="PROSITE" id="PS51820">
    <property type="entry name" value="PA14"/>
    <property type="match status" value="1"/>
</dbReference>
<dbReference type="Gene3D" id="3.20.20.300">
    <property type="entry name" value="Glycoside hydrolase, family 3, N-terminal domain"/>
    <property type="match status" value="1"/>
</dbReference>
<dbReference type="SUPFAM" id="SSF52279">
    <property type="entry name" value="Beta-D-glucan exohydrolase, C-terminal domain"/>
    <property type="match status" value="1"/>
</dbReference>
<dbReference type="GO" id="GO:0016787">
    <property type="term" value="F:hydrolase activity"/>
    <property type="evidence" value="ECO:0007669"/>
    <property type="project" value="UniProtKB-KW"/>
</dbReference>
<dbReference type="RefSeq" id="WP_274353628.1">
    <property type="nucleotide sequence ID" value="NZ_JAQZSM010000022.1"/>
</dbReference>
<dbReference type="Pfam" id="PF01915">
    <property type="entry name" value="Glyco_hydro_3_C"/>
    <property type="match status" value="1"/>
</dbReference>
<dbReference type="SMART" id="SM01217">
    <property type="entry name" value="Fn3_like"/>
    <property type="match status" value="1"/>
</dbReference>
<dbReference type="PRINTS" id="PR00133">
    <property type="entry name" value="GLHYDRLASE3"/>
</dbReference>
<dbReference type="InterPro" id="IPR011658">
    <property type="entry name" value="PA14_dom"/>
</dbReference>
<evidence type="ECO:0000256" key="2">
    <source>
        <dbReference type="ARBA" id="ARBA00022801"/>
    </source>
</evidence>
<dbReference type="InterPro" id="IPR026891">
    <property type="entry name" value="Fn3-like"/>
</dbReference>
<dbReference type="InterPro" id="IPR002772">
    <property type="entry name" value="Glyco_hydro_3_C"/>
</dbReference>
<proteinExistence type="inferred from homology"/>
<dbReference type="SUPFAM" id="SSF51445">
    <property type="entry name" value="(Trans)glycosidases"/>
    <property type="match status" value="1"/>
</dbReference>
<dbReference type="PANTHER" id="PTHR42715:SF10">
    <property type="entry name" value="BETA-GLUCOSIDASE"/>
    <property type="match status" value="1"/>
</dbReference>
<keyword evidence="5" id="KW-1185">Reference proteome</keyword>
<name>A0ABT5TCV1_9RHOB</name>
<dbReference type="PANTHER" id="PTHR42715">
    <property type="entry name" value="BETA-GLUCOSIDASE"/>
    <property type="match status" value="1"/>
</dbReference>
<evidence type="ECO:0000259" key="3">
    <source>
        <dbReference type="PROSITE" id="PS51820"/>
    </source>
</evidence>
<dbReference type="InterPro" id="IPR036962">
    <property type="entry name" value="Glyco_hydro_3_N_sf"/>
</dbReference>
<sequence>MNKPLPNKDWRHSPEVETDVETLLGRMSLDDKIDLVTGDINHHFGFYNAALPHLGIPEMTMADGPAGIRIGNPDVHGQSATALPAPITLAATWDLDLARRYGEVLGHETRASGHNVFLGPAVDIARVPVGGRTFESFGEDPVLNARMASAQIEAIQSKGVAACLKHFACNNQEYQRYSIDVQIEEKALRELYLLPFEAVVRGTEVGSLMGAFNKVNGTYSCEHGWLLTTVLRQEWGFRGWVMSDYGAVHSTVPAALAGLDQEEPTGTFYGRRLKEVVEQGDVPLAHLDEMCRRILRPLAGIGILEWTPSVSDMNFAEHATTAREIAEEALVLLKNDGGFLPRAPKTLRKVLVVGADGDNLSTAGGGSGKVRPAGGSSMLQGFEKLLGADAEVVFAQGSDPVSAADLLDGPDSIPSSFLRTPDGQPGVKASFWTNLHFDGSPHSVLTMPQVSVNLGFYNFMGTGSNSDRYPNIPYELCVNTAVRFEGSLVVPVSGSYELAITMLGTTSVWLNGKQIFSERHHGAATETLSTAPNAAEIDEDAPQLGIGIGNGSGGAFTGSGALSNIAGGDPKVFRIKVDLTDRPEGHTLRIDHQPDSPSQGVLTGAQIRLGWEPPVPLASDLQRAAVEAAQGADLVIVATRVFESEHGDRPNLRLPNNQPALIRALSEANSNVVVVNQSGGPICTDGWDARVPAILHGGYLGQEQGAAVARVVTGAVNPSGRLPLTFPKDDRMALFPDATCYPGTEGVVHYREGVLSGYRGFVHGEIEVAYPFGFGLGYSAFTYADLQLEATASEVRASVTLTNRGSREGKEVVQLYLELPGEDKPVRRLGTFAKVSLKPGESRQVQFTLPREGVERPLAHWQDGWQEAQGTLKIFVGASALDIHLTGEVNI</sequence>
<organism evidence="4 5">
    <name type="scientific">Roseinatronobacter alkalisoli</name>
    <dbReference type="NCBI Taxonomy" id="3028235"/>
    <lineage>
        <taxon>Bacteria</taxon>
        <taxon>Pseudomonadati</taxon>
        <taxon>Pseudomonadota</taxon>
        <taxon>Alphaproteobacteria</taxon>
        <taxon>Rhodobacterales</taxon>
        <taxon>Paracoccaceae</taxon>
        <taxon>Roseinatronobacter</taxon>
    </lineage>
</organism>
<evidence type="ECO:0000313" key="5">
    <source>
        <dbReference type="Proteomes" id="UP001431784"/>
    </source>
</evidence>
<accession>A0ABT5TCV1</accession>
<protein>
    <submittedName>
        <fullName evidence="4">Glycoside hydrolase family 3 C-terminal domain-containing protein</fullName>
    </submittedName>
</protein>
<dbReference type="EMBL" id="JAQZSM010000022">
    <property type="protein sequence ID" value="MDD7972953.1"/>
    <property type="molecule type" value="Genomic_DNA"/>
</dbReference>
<dbReference type="SUPFAM" id="SSF56988">
    <property type="entry name" value="Anthrax protective antigen"/>
    <property type="match status" value="1"/>
</dbReference>
<dbReference type="InterPro" id="IPR050288">
    <property type="entry name" value="Cellulose_deg_GH3"/>
</dbReference>
<dbReference type="InterPro" id="IPR036881">
    <property type="entry name" value="Glyco_hydro_3_C_sf"/>
</dbReference>
<reference evidence="4" key="1">
    <citation type="submission" date="2023-02" db="EMBL/GenBank/DDBJ databases">
        <title>Description of Roseinatronobacter alkalisoli sp. nov., an alkaliphilic bacerium isolated from soda soil.</title>
        <authorList>
            <person name="Wei W."/>
        </authorList>
    </citation>
    <scope>NUCLEOTIDE SEQUENCE</scope>
    <source>
        <strain evidence="4">HJB301</strain>
    </source>
</reference>
<dbReference type="InterPro" id="IPR037524">
    <property type="entry name" value="PA14/GLEYA"/>
</dbReference>
<evidence type="ECO:0000313" key="4">
    <source>
        <dbReference type="EMBL" id="MDD7972953.1"/>
    </source>
</evidence>
<comment type="caution">
    <text evidence="4">The sequence shown here is derived from an EMBL/GenBank/DDBJ whole genome shotgun (WGS) entry which is preliminary data.</text>
</comment>
<dbReference type="Gene3D" id="2.60.40.10">
    <property type="entry name" value="Immunoglobulins"/>
    <property type="match status" value="1"/>
</dbReference>
<dbReference type="InterPro" id="IPR017853">
    <property type="entry name" value="GH"/>
</dbReference>
<dbReference type="Pfam" id="PF14310">
    <property type="entry name" value="Fn3-like"/>
    <property type="match status" value="1"/>
</dbReference>
<dbReference type="Pfam" id="PF00933">
    <property type="entry name" value="Glyco_hydro_3"/>
    <property type="match status" value="1"/>
</dbReference>